<evidence type="ECO:0000313" key="1">
    <source>
        <dbReference type="EMBL" id="KUF13589.1"/>
    </source>
</evidence>
<dbReference type="GO" id="GO:0019684">
    <property type="term" value="P:photosynthesis, light reaction"/>
    <property type="evidence" value="ECO:0007669"/>
    <property type="project" value="InterPro"/>
</dbReference>
<evidence type="ECO:0000313" key="2">
    <source>
        <dbReference type="Proteomes" id="UP000054804"/>
    </source>
</evidence>
<sequence>MNDIWAYPPGSGHRGDQQESLTGFTVEATDGVIGQVDRHVDQPGRQHLVVDTGVWVFGKSVLIPAGAVTRIDREAGTVTVGHSKEQVKEAPQFTTDSETTDPAYLNEVGAYYATLDTGSEL</sequence>
<evidence type="ECO:0008006" key="3">
    <source>
        <dbReference type="Google" id="ProtNLM"/>
    </source>
</evidence>
<keyword evidence="2" id="KW-1185">Reference proteome</keyword>
<dbReference type="GO" id="GO:0030077">
    <property type="term" value="C:plasma membrane light-harvesting complex"/>
    <property type="evidence" value="ECO:0007669"/>
    <property type="project" value="InterPro"/>
</dbReference>
<protein>
    <recommendedName>
        <fullName evidence="3">PRC domain containing protein</fullName>
    </recommendedName>
</protein>
<proteinExistence type="predicted"/>
<dbReference type="STRING" id="1765722.AT728_34640"/>
<dbReference type="EMBL" id="LOCL01000073">
    <property type="protein sequence ID" value="KUF13589.1"/>
    <property type="molecule type" value="Genomic_DNA"/>
</dbReference>
<gene>
    <name evidence="1" type="ORF">AT728_34640</name>
</gene>
<reference evidence="1 2" key="1">
    <citation type="submission" date="2015-12" db="EMBL/GenBank/DDBJ databases">
        <title>Draft genome sequence of Streptomyces silvensis ATCC 53525, a producer of novel hormone antagonists.</title>
        <authorList>
            <person name="Johnston C.W."/>
            <person name="Li Y."/>
            <person name="Magarvey N.A."/>
        </authorList>
    </citation>
    <scope>NUCLEOTIDE SEQUENCE [LARGE SCALE GENOMIC DNA]</scope>
    <source>
        <strain evidence="1 2">ATCC 53525</strain>
    </source>
</reference>
<dbReference type="Gene3D" id="3.90.50.10">
    <property type="entry name" value="Photosynthetic Reaction Center, subunit H, domain 2"/>
    <property type="match status" value="1"/>
</dbReference>
<dbReference type="OrthoDB" id="510842at2"/>
<name>A0A0W7WSQ2_9ACTN</name>
<organism evidence="1 2">
    <name type="scientific">Streptomyces silvensis</name>
    <dbReference type="NCBI Taxonomy" id="1765722"/>
    <lineage>
        <taxon>Bacteria</taxon>
        <taxon>Bacillati</taxon>
        <taxon>Actinomycetota</taxon>
        <taxon>Actinomycetes</taxon>
        <taxon>Kitasatosporales</taxon>
        <taxon>Streptomycetaceae</taxon>
        <taxon>Streptomyces</taxon>
    </lineage>
</organism>
<dbReference type="RefSeq" id="WP_058852136.1">
    <property type="nucleotide sequence ID" value="NZ_LOCL01000073.1"/>
</dbReference>
<comment type="caution">
    <text evidence="1">The sequence shown here is derived from an EMBL/GenBank/DDBJ whole genome shotgun (WGS) entry which is preliminary data.</text>
</comment>
<dbReference type="InterPro" id="IPR011033">
    <property type="entry name" value="PRC_barrel-like_sf"/>
</dbReference>
<dbReference type="Proteomes" id="UP000054804">
    <property type="component" value="Unassembled WGS sequence"/>
</dbReference>
<dbReference type="InterPro" id="IPR014747">
    <property type="entry name" value="Bac_photo_RC_H_C"/>
</dbReference>
<dbReference type="SUPFAM" id="SSF50346">
    <property type="entry name" value="PRC-barrel domain"/>
    <property type="match status" value="1"/>
</dbReference>
<accession>A0A0W7WSQ2</accession>
<dbReference type="AlphaFoldDB" id="A0A0W7WSQ2"/>